<name>A0A0D2UNZ9_CAPO3</name>
<evidence type="ECO:0000256" key="7">
    <source>
        <dbReference type="SAM" id="MobiDB-lite"/>
    </source>
</evidence>
<keyword evidence="11" id="KW-1185">Reference proteome</keyword>
<dbReference type="GO" id="GO:0003677">
    <property type="term" value="F:DNA binding"/>
    <property type="evidence" value="ECO:0007669"/>
    <property type="project" value="UniProtKB-KW"/>
</dbReference>
<dbReference type="NCBIfam" id="TIGR00229">
    <property type="entry name" value="sensory_box"/>
    <property type="match status" value="2"/>
</dbReference>
<evidence type="ECO:0000256" key="4">
    <source>
        <dbReference type="ARBA" id="ARBA00023125"/>
    </source>
</evidence>
<dbReference type="Gene3D" id="3.30.450.20">
    <property type="entry name" value="PAS domain"/>
    <property type="match status" value="2"/>
</dbReference>
<gene>
    <name evidence="10" type="ORF">CAOG_006970</name>
</gene>
<evidence type="ECO:0000259" key="9">
    <source>
        <dbReference type="PROSITE" id="PS50888"/>
    </source>
</evidence>
<dbReference type="SMART" id="SM00091">
    <property type="entry name" value="PAS"/>
    <property type="match status" value="2"/>
</dbReference>
<feature type="region of interest" description="Disordered" evidence="7">
    <location>
        <begin position="825"/>
        <end position="848"/>
    </location>
</feature>
<keyword evidence="5" id="KW-0804">Transcription</keyword>
<dbReference type="Pfam" id="PF14598">
    <property type="entry name" value="PAS_11"/>
    <property type="match status" value="1"/>
</dbReference>
<keyword evidence="4" id="KW-0238">DNA-binding</keyword>
<feature type="region of interest" description="Disordered" evidence="7">
    <location>
        <begin position="759"/>
        <end position="781"/>
    </location>
</feature>
<evidence type="ECO:0000256" key="3">
    <source>
        <dbReference type="ARBA" id="ARBA00023015"/>
    </source>
</evidence>
<organism evidence="10 11">
    <name type="scientific">Capsaspora owczarzaki (strain ATCC 30864)</name>
    <dbReference type="NCBI Taxonomy" id="595528"/>
    <lineage>
        <taxon>Eukaryota</taxon>
        <taxon>Filasterea</taxon>
        <taxon>Capsaspora</taxon>
    </lineage>
</organism>
<dbReference type="GO" id="GO:0005634">
    <property type="term" value="C:nucleus"/>
    <property type="evidence" value="ECO:0007669"/>
    <property type="project" value="UniProtKB-SubCell"/>
</dbReference>
<dbReference type="PROSITE" id="PS50112">
    <property type="entry name" value="PAS"/>
    <property type="match status" value="2"/>
</dbReference>
<dbReference type="Pfam" id="PF00989">
    <property type="entry name" value="PAS"/>
    <property type="match status" value="1"/>
</dbReference>
<feature type="compositionally biased region" description="Polar residues" evidence="7">
    <location>
        <begin position="763"/>
        <end position="781"/>
    </location>
</feature>
<dbReference type="PANTHER" id="PTHR23042">
    <property type="entry name" value="CIRCADIAN PROTEIN CLOCK/ARNT/BMAL/PAS"/>
    <property type="match status" value="1"/>
</dbReference>
<dbReference type="InterPro" id="IPR013767">
    <property type="entry name" value="PAS_fold"/>
</dbReference>
<feature type="region of interest" description="Disordered" evidence="7">
    <location>
        <begin position="162"/>
        <end position="196"/>
    </location>
</feature>
<evidence type="ECO:0000259" key="8">
    <source>
        <dbReference type="PROSITE" id="PS50112"/>
    </source>
</evidence>
<reference evidence="11" key="1">
    <citation type="submission" date="2011-02" db="EMBL/GenBank/DDBJ databases">
        <title>The Genome Sequence of Capsaspora owczarzaki ATCC 30864.</title>
        <authorList>
            <person name="Russ C."/>
            <person name="Cuomo C."/>
            <person name="Burger G."/>
            <person name="Gray M.W."/>
            <person name="Holland P.W.H."/>
            <person name="King N."/>
            <person name="Lang F.B.F."/>
            <person name="Roger A.J."/>
            <person name="Ruiz-Trillo I."/>
            <person name="Young S.K."/>
            <person name="Zeng Q."/>
            <person name="Gargeya S."/>
            <person name="Alvarado L."/>
            <person name="Berlin A."/>
            <person name="Chapman S.B."/>
            <person name="Chen Z."/>
            <person name="Freedman E."/>
            <person name="Gellesch M."/>
            <person name="Goldberg J."/>
            <person name="Griggs A."/>
            <person name="Gujja S."/>
            <person name="Heilman E."/>
            <person name="Heiman D."/>
            <person name="Howarth C."/>
            <person name="Mehta T."/>
            <person name="Neiman D."/>
            <person name="Pearson M."/>
            <person name="Roberts A."/>
            <person name="Saif S."/>
            <person name="Shea T."/>
            <person name="Shenoy N."/>
            <person name="Sisk P."/>
            <person name="Stolte C."/>
            <person name="Sykes S."/>
            <person name="White J."/>
            <person name="Yandava C."/>
            <person name="Haas B."/>
            <person name="Nusbaum C."/>
            <person name="Birren B."/>
        </authorList>
    </citation>
    <scope>NUCLEOTIDE SEQUENCE</scope>
    <source>
        <strain evidence="11">ATCC 30864</strain>
    </source>
</reference>
<dbReference type="InterPro" id="IPR050933">
    <property type="entry name" value="Circadian_TF"/>
</dbReference>
<dbReference type="AlphaFoldDB" id="A0A0D2UNZ9"/>
<dbReference type="InParanoid" id="A0A0D2UNZ9"/>
<evidence type="ECO:0000256" key="1">
    <source>
        <dbReference type="ARBA" id="ARBA00004123"/>
    </source>
</evidence>
<dbReference type="SMART" id="SM00353">
    <property type="entry name" value="HLH"/>
    <property type="match status" value="1"/>
</dbReference>
<feature type="domain" description="PAS" evidence="8">
    <location>
        <begin position="577"/>
        <end position="602"/>
    </location>
</feature>
<dbReference type="SUPFAM" id="SSF55785">
    <property type="entry name" value="PYP-like sensor domain (PAS domain)"/>
    <property type="match status" value="2"/>
</dbReference>
<dbReference type="Proteomes" id="UP000008743">
    <property type="component" value="Unassembled WGS sequence"/>
</dbReference>
<dbReference type="GO" id="GO:0005667">
    <property type="term" value="C:transcription regulator complex"/>
    <property type="evidence" value="ECO:0007669"/>
    <property type="project" value="InterPro"/>
</dbReference>
<dbReference type="InterPro" id="IPR035965">
    <property type="entry name" value="PAS-like_dom_sf"/>
</dbReference>
<dbReference type="InterPro" id="IPR000014">
    <property type="entry name" value="PAS"/>
</dbReference>
<feature type="compositionally biased region" description="Low complexity" evidence="7">
    <location>
        <begin position="104"/>
        <end position="126"/>
    </location>
</feature>
<evidence type="ECO:0000256" key="6">
    <source>
        <dbReference type="ARBA" id="ARBA00023242"/>
    </source>
</evidence>
<feature type="region of interest" description="Disordered" evidence="7">
    <location>
        <begin position="104"/>
        <end position="132"/>
    </location>
</feature>
<keyword evidence="6" id="KW-0539">Nucleus</keyword>
<dbReference type="OrthoDB" id="71302at2759"/>
<dbReference type="CDD" id="cd00130">
    <property type="entry name" value="PAS"/>
    <property type="match status" value="2"/>
</dbReference>
<dbReference type="SUPFAM" id="SSF47459">
    <property type="entry name" value="HLH, helix-loop-helix DNA-binding domain"/>
    <property type="match status" value="1"/>
</dbReference>
<keyword evidence="3" id="KW-0805">Transcription regulation</keyword>
<feature type="region of interest" description="Disordered" evidence="7">
    <location>
        <begin position="349"/>
        <end position="399"/>
    </location>
</feature>
<feature type="domain" description="BHLH" evidence="9">
    <location>
        <begin position="295"/>
        <end position="348"/>
    </location>
</feature>
<dbReference type="GO" id="GO:0046983">
    <property type="term" value="F:protein dimerization activity"/>
    <property type="evidence" value="ECO:0007669"/>
    <property type="project" value="InterPro"/>
</dbReference>
<feature type="compositionally biased region" description="Basic residues" evidence="7">
    <location>
        <begin position="164"/>
        <end position="187"/>
    </location>
</feature>
<dbReference type="PhylomeDB" id="A0A0D2UNZ9"/>
<feature type="region of interest" description="Disordered" evidence="7">
    <location>
        <begin position="273"/>
        <end position="309"/>
    </location>
</feature>
<protein>
    <submittedName>
        <fullName evidence="10">Uncharacterized protein</fullName>
    </submittedName>
</protein>
<dbReference type="GO" id="GO:0003700">
    <property type="term" value="F:DNA-binding transcription factor activity"/>
    <property type="evidence" value="ECO:0007669"/>
    <property type="project" value="InterPro"/>
</dbReference>
<evidence type="ECO:0000313" key="11">
    <source>
        <dbReference type="Proteomes" id="UP000008743"/>
    </source>
</evidence>
<dbReference type="STRING" id="595528.A0A0D2UNZ9"/>
<dbReference type="InterPro" id="IPR001067">
    <property type="entry name" value="Nuc_translocat"/>
</dbReference>
<dbReference type="eggNOG" id="KOG3561">
    <property type="taxonomic scope" value="Eukaryota"/>
</dbReference>
<dbReference type="Pfam" id="PF00010">
    <property type="entry name" value="HLH"/>
    <property type="match status" value="1"/>
</dbReference>
<dbReference type="RefSeq" id="XP_004343694.2">
    <property type="nucleotide sequence ID" value="XM_004343644.2"/>
</dbReference>
<comment type="subcellular location">
    <subcellularLocation>
        <location evidence="1">Nucleus</location>
    </subcellularLocation>
</comment>
<accession>A0A0D2UNZ9</accession>
<feature type="compositionally biased region" description="Low complexity" evidence="7">
    <location>
        <begin position="273"/>
        <end position="289"/>
    </location>
</feature>
<sequence>MLQHQHSGAGASHLPLGLGDDLAAMVGYTTDNDMLLEAIEEHLAATTAPAAPVPGSLQQLMHGQPTAAAAAAAAGWTADGFGPAARVQQQQQQQVQQHYHDYHYPQQQSQQPQQSQQQQQQQQQQQEVVSAPTATTATRVTLHQQQQQDALWSTAPLSLAAVQHQHHYQHQHQHQHLQQQRQRRQQHGGHQSQTLSLDDALSTVVAAAAGLSPPASALASVSASASAAFSSASAAGVMAARVASSEASVEASSADDSGLLAQPTTLLLDDDQPLQQQHQQQQQQHQPQPKRAVKGTTVSHRQIEKRRRDRVNEILANLQEMVPECRKSEGRLDKTSVLAMTLRYLKQLVGGSSSSSGGGGPSSLSSMDPAADDSTDSLDGNIIDRSSEPGVSSPVSLALDTATPREDQLLTTVNELARMQSSPGTRADDAEWHQLLLDHVEDLIIVLNRDGRILQISRSCFPILGYRPAQLVGKFLFDLCPSPDSARVRAGLRHRELDPIKAVDYAATAELGATVINSRLVPIKGDPVWFEFKLREMSRNGHALDCLVAVGRQCSALRVLHFGSPLENSDEFSARHDLFGRFLYVSPNITRLLGYQPVDLMGASPYRFHHQLDVPRTLNAHRGLFDQPATQVAFRFITKKGNSFCWMISRCEFVRNPVTRDVEYILSTSRVLSSSEIYLLLAGKPTNTSDPITALPAPLTSQEDAEVCKSVYIDDQRQVPLVSNADEVARLYLDEPTKNLSEKSPLSVGVYSSSAPHVFPDLSGSNSGGSAPEQRSSEYQTRAQPFTDAGTTNFGNPAVGTVVSDLMSSVLTLQLENQRLHEELAKQASSRSADAADQPSTMAVVSDL</sequence>
<dbReference type="Gene3D" id="4.10.280.10">
    <property type="entry name" value="Helix-loop-helix DNA-binding domain"/>
    <property type="match status" value="1"/>
</dbReference>
<keyword evidence="2" id="KW-0677">Repeat</keyword>
<feature type="domain" description="PAS" evidence="8">
    <location>
        <begin position="429"/>
        <end position="493"/>
    </location>
</feature>
<dbReference type="InterPro" id="IPR011598">
    <property type="entry name" value="bHLH_dom"/>
</dbReference>
<evidence type="ECO:0000313" key="10">
    <source>
        <dbReference type="EMBL" id="KJE96691.1"/>
    </source>
</evidence>
<dbReference type="EMBL" id="KE346372">
    <property type="protein sequence ID" value="KJE96691.1"/>
    <property type="molecule type" value="Genomic_DNA"/>
</dbReference>
<dbReference type="GO" id="GO:0005737">
    <property type="term" value="C:cytoplasm"/>
    <property type="evidence" value="ECO:0007669"/>
    <property type="project" value="InterPro"/>
</dbReference>
<dbReference type="PROSITE" id="PS50888">
    <property type="entry name" value="BHLH"/>
    <property type="match status" value="1"/>
</dbReference>
<dbReference type="CDD" id="cd11389">
    <property type="entry name" value="bHLH-O_HERP_like"/>
    <property type="match status" value="1"/>
</dbReference>
<proteinExistence type="predicted"/>
<feature type="compositionally biased region" description="Low complexity" evidence="7">
    <location>
        <begin position="827"/>
        <end position="840"/>
    </location>
</feature>
<dbReference type="PRINTS" id="PR00785">
    <property type="entry name" value="NCTRNSLOCATR"/>
</dbReference>
<evidence type="ECO:0000256" key="5">
    <source>
        <dbReference type="ARBA" id="ARBA00023163"/>
    </source>
</evidence>
<dbReference type="InterPro" id="IPR036638">
    <property type="entry name" value="HLH_DNA-bd_sf"/>
</dbReference>
<evidence type="ECO:0000256" key="2">
    <source>
        <dbReference type="ARBA" id="ARBA00022737"/>
    </source>
</evidence>